<proteinExistence type="inferred from homology"/>
<comment type="subcellular location">
    <subcellularLocation>
        <location evidence="1 8">Cell membrane</location>
        <topology evidence="1 8">Multi-pass membrane protein</topology>
    </subcellularLocation>
</comment>
<evidence type="ECO:0000256" key="4">
    <source>
        <dbReference type="ARBA" id="ARBA00022989"/>
    </source>
</evidence>
<keyword evidence="3 8" id="KW-0812">Transmembrane</keyword>
<name>A0ABM3MMQ3_GALME</name>
<reference evidence="10" key="1">
    <citation type="submission" date="2025-08" db="UniProtKB">
        <authorList>
            <consortium name="RefSeq"/>
        </authorList>
    </citation>
    <scope>IDENTIFICATION</scope>
    <source>
        <tissue evidence="10">Whole larvae</tissue>
    </source>
</reference>
<keyword evidence="5 8" id="KW-0472">Membrane</keyword>
<protein>
    <recommendedName>
        <fullName evidence="8">Gustatory receptor</fullName>
    </recommendedName>
</protein>
<feature type="transmembrane region" description="Helical" evidence="8">
    <location>
        <begin position="311"/>
        <end position="332"/>
    </location>
</feature>
<dbReference type="PANTHER" id="PTHR21143:SF133">
    <property type="entry name" value="GUSTATORY AND PHEROMONE RECEPTOR 32A-RELATED"/>
    <property type="match status" value="1"/>
</dbReference>
<dbReference type="InterPro" id="IPR013604">
    <property type="entry name" value="7TM_chemorcpt"/>
</dbReference>
<keyword evidence="4 8" id="KW-1133">Transmembrane helix</keyword>
<dbReference type="PANTHER" id="PTHR21143">
    <property type="entry name" value="INVERTEBRATE GUSTATORY RECEPTOR"/>
    <property type="match status" value="1"/>
</dbReference>
<evidence type="ECO:0000256" key="1">
    <source>
        <dbReference type="ARBA" id="ARBA00004651"/>
    </source>
</evidence>
<evidence type="ECO:0000256" key="3">
    <source>
        <dbReference type="ARBA" id="ARBA00022692"/>
    </source>
</evidence>
<feature type="transmembrane region" description="Helical" evidence="8">
    <location>
        <begin position="21"/>
        <end position="43"/>
    </location>
</feature>
<evidence type="ECO:0000256" key="2">
    <source>
        <dbReference type="ARBA" id="ARBA00022475"/>
    </source>
</evidence>
<keyword evidence="7 8" id="KW-0807">Transducer</keyword>
<dbReference type="GeneID" id="128201047"/>
<organism evidence="9 10">
    <name type="scientific">Galleria mellonella</name>
    <name type="common">Greater wax moth</name>
    <dbReference type="NCBI Taxonomy" id="7137"/>
    <lineage>
        <taxon>Eukaryota</taxon>
        <taxon>Metazoa</taxon>
        <taxon>Ecdysozoa</taxon>
        <taxon>Arthropoda</taxon>
        <taxon>Hexapoda</taxon>
        <taxon>Insecta</taxon>
        <taxon>Pterygota</taxon>
        <taxon>Neoptera</taxon>
        <taxon>Endopterygota</taxon>
        <taxon>Lepidoptera</taxon>
        <taxon>Glossata</taxon>
        <taxon>Ditrysia</taxon>
        <taxon>Pyraloidea</taxon>
        <taxon>Pyralidae</taxon>
        <taxon>Galleriinae</taxon>
        <taxon>Galleria</taxon>
    </lineage>
</organism>
<feature type="transmembrane region" description="Helical" evidence="8">
    <location>
        <begin position="270"/>
        <end position="291"/>
    </location>
</feature>
<keyword evidence="9" id="KW-1185">Reference proteome</keyword>
<evidence type="ECO:0000256" key="6">
    <source>
        <dbReference type="ARBA" id="ARBA00023170"/>
    </source>
</evidence>
<evidence type="ECO:0000256" key="8">
    <source>
        <dbReference type="RuleBase" id="RU363108"/>
    </source>
</evidence>
<dbReference type="RefSeq" id="XP_052752534.1">
    <property type="nucleotide sequence ID" value="XM_052896574.1"/>
</dbReference>
<evidence type="ECO:0000256" key="7">
    <source>
        <dbReference type="ARBA" id="ARBA00023224"/>
    </source>
</evidence>
<feature type="transmembrane region" description="Helical" evidence="8">
    <location>
        <begin position="55"/>
        <end position="76"/>
    </location>
</feature>
<gene>
    <name evidence="10" type="primary">LOC128201047</name>
</gene>
<keyword evidence="6 8" id="KW-0675">Receptor</keyword>
<comment type="caution">
    <text evidence="8">Lacks conserved residue(s) required for the propagation of feature annotation.</text>
</comment>
<keyword evidence="2 8" id="KW-1003">Cell membrane</keyword>
<evidence type="ECO:0000313" key="10">
    <source>
        <dbReference type="RefSeq" id="XP_052752534.1"/>
    </source>
</evidence>
<accession>A0ABM3MMQ3</accession>
<evidence type="ECO:0000256" key="5">
    <source>
        <dbReference type="ARBA" id="ARBA00023136"/>
    </source>
</evidence>
<comment type="similarity">
    <text evidence="8">Belongs to the insect chemoreceptor superfamily. Gustatory receptor (GR) family.</text>
</comment>
<evidence type="ECO:0000313" key="9">
    <source>
        <dbReference type="Proteomes" id="UP001652740"/>
    </source>
</evidence>
<dbReference type="Proteomes" id="UP001652740">
    <property type="component" value="Unplaced"/>
</dbReference>
<dbReference type="Pfam" id="PF08395">
    <property type="entry name" value="7tm_7"/>
    <property type="match status" value="1"/>
</dbReference>
<sequence length="415" mass="48843">MAVNNKFRKYFKKFFNSQNMVEATAVTFWLLKLMGYQVLGLISPTKTTVESRFSYFGFCMYIFWYSLYLYCFYVAYYEDQTILRLIFNTRLKQYGELYEKAVAIVYVVYLMWKLPFSLHNDPQYARQILEMDAILEKLGAGVDYNKHVLVSITVGVSQYTIYYFRLLTIWLLLYNLDISVPYEKLYQGVFPDTLSFVITSCYCYYLLALRERHTAVNKVLKDIKERKYIVHVMEKSDDSHEELEELCERIRLCAKVNSVMYAGSETINKHYGFTLFITMLSNISYIVLYMFYFMEATAAGLFLDMKKYIAFLVYVFWQISYAVVIFILNVYFAESTVREAKRTSFIVHEIVNCDFGPAVTKEAIQMSQQLFHLVPKFTASGLYTLDYTLLQEVTRSVLTFLVILLQFVTDSKSNI</sequence>
<comment type="function">
    <text evidence="8">Gustatory receptor which mediates acceptance or avoidance behavior, depending on its substrates.</text>
</comment>